<dbReference type="InterPro" id="IPR033985">
    <property type="entry name" value="SusD-like_N"/>
</dbReference>
<proteinExistence type="inferred from homology"/>
<evidence type="ECO:0000313" key="8">
    <source>
        <dbReference type="EMBL" id="MBG9377668.1"/>
    </source>
</evidence>
<sequence length="457" mass="50213">MKGIQYILIVAMLMLTATSCKKILDVVSPNEVGDDAIFSTVDGLRNARIGMYNTLQNRNYYGGYFPLFTECYTDNGTTGGYDVIDLNDIAARTVGTANIYVQQTYNAIYNTIYTANKIINNIDNVPGLGADEHDNTLAEAYFVRALAEFDLLRTWGEHWDKTSVFGISVVTTTDAPEQSVARSTVEQSYQQIIADLTQADGLFNNYQGNQYASSAAAKALLARVYLYYGDYEAAAENAAAVIAEGSFALFGPDDLSKIYTEKNTEESIFELVFDPQNTSAFNAATYLRDDALRSDVIFIANADLHTFFESRPGDNRSSLVDFENNDVSIQPDGRTQKYRGETTKDNAAYIIRLAEMYLVNAEALGRSSAGLAALNELRTSRGLEALQLSDVPTADDYLLAILDERRAELNFEGHRLSDLARLGLTGTYLGEGVNPIMPIPAREISATNGVVAQNDGY</sequence>
<organism evidence="8 9">
    <name type="scientific">Panacibacter microcysteis</name>
    <dbReference type="NCBI Taxonomy" id="2793269"/>
    <lineage>
        <taxon>Bacteria</taxon>
        <taxon>Pseudomonadati</taxon>
        <taxon>Bacteroidota</taxon>
        <taxon>Chitinophagia</taxon>
        <taxon>Chitinophagales</taxon>
        <taxon>Chitinophagaceae</taxon>
        <taxon>Panacibacter</taxon>
    </lineage>
</organism>
<dbReference type="InterPro" id="IPR011990">
    <property type="entry name" value="TPR-like_helical_dom_sf"/>
</dbReference>
<evidence type="ECO:0000256" key="2">
    <source>
        <dbReference type="ARBA" id="ARBA00006275"/>
    </source>
</evidence>
<feature type="domain" description="SusD-like N-terminal" evidence="7">
    <location>
        <begin position="24"/>
        <end position="226"/>
    </location>
</feature>
<dbReference type="EMBL" id="JADWYR010000002">
    <property type="protein sequence ID" value="MBG9377668.1"/>
    <property type="molecule type" value="Genomic_DNA"/>
</dbReference>
<keyword evidence="4" id="KW-0472">Membrane</keyword>
<dbReference type="GO" id="GO:0009279">
    <property type="term" value="C:cell outer membrane"/>
    <property type="evidence" value="ECO:0007669"/>
    <property type="project" value="UniProtKB-SubCell"/>
</dbReference>
<keyword evidence="3" id="KW-0732">Signal</keyword>
<comment type="similarity">
    <text evidence="2">Belongs to the SusD family.</text>
</comment>
<feature type="domain" description="RagB/SusD" evidence="6">
    <location>
        <begin position="335"/>
        <end position="422"/>
    </location>
</feature>
<accession>A0A931GX99</accession>
<keyword evidence="9" id="KW-1185">Reference proteome</keyword>
<dbReference type="Pfam" id="PF07980">
    <property type="entry name" value="SusD_RagB"/>
    <property type="match status" value="1"/>
</dbReference>
<dbReference type="InterPro" id="IPR012944">
    <property type="entry name" value="SusD_RagB_dom"/>
</dbReference>
<evidence type="ECO:0000259" key="7">
    <source>
        <dbReference type="Pfam" id="PF14322"/>
    </source>
</evidence>
<protein>
    <submittedName>
        <fullName evidence="8">RagB/SusD family nutrient uptake outer membrane protein</fullName>
    </submittedName>
</protein>
<dbReference type="Gene3D" id="2.20.20.130">
    <property type="match status" value="1"/>
</dbReference>
<dbReference type="Pfam" id="PF14322">
    <property type="entry name" value="SusD-like_3"/>
    <property type="match status" value="1"/>
</dbReference>
<evidence type="ECO:0000256" key="5">
    <source>
        <dbReference type="ARBA" id="ARBA00023237"/>
    </source>
</evidence>
<evidence type="ECO:0000256" key="3">
    <source>
        <dbReference type="ARBA" id="ARBA00022729"/>
    </source>
</evidence>
<evidence type="ECO:0000259" key="6">
    <source>
        <dbReference type="Pfam" id="PF07980"/>
    </source>
</evidence>
<keyword evidence="5" id="KW-0998">Cell outer membrane</keyword>
<comment type="subcellular location">
    <subcellularLocation>
        <location evidence="1">Cell outer membrane</location>
    </subcellularLocation>
</comment>
<reference evidence="8" key="1">
    <citation type="submission" date="2020-11" db="EMBL/GenBank/DDBJ databases">
        <title>Bacterial whole genome sequence for Panacibacter sp. DH6.</title>
        <authorList>
            <person name="Le V."/>
            <person name="Ko S."/>
            <person name="Ahn C.-Y."/>
            <person name="Oh H.-M."/>
        </authorList>
    </citation>
    <scope>NUCLEOTIDE SEQUENCE</scope>
    <source>
        <strain evidence="8">DH6</strain>
    </source>
</reference>
<gene>
    <name evidence="8" type="ORF">I5907_15600</name>
</gene>
<name>A0A931GX99_9BACT</name>
<evidence type="ECO:0000256" key="1">
    <source>
        <dbReference type="ARBA" id="ARBA00004442"/>
    </source>
</evidence>
<dbReference type="RefSeq" id="WP_196991739.1">
    <property type="nucleotide sequence ID" value="NZ_JADWYR010000002.1"/>
</dbReference>
<evidence type="ECO:0000256" key="4">
    <source>
        <dbReference type="ARBA" id="ARBA00023136"/>
    </source>
</evidence>
<dbReference type="PROSITE" id="PS51257">
    <property type="entry name" value="PROKAR_LIPOPROTEIN"/>
    <property type="match status" value="1"/>
</dbReference>
<comment type="caution">
    <text evidence="8">The sequence shown here is derived from an EMBL/GenBank/DDBJ whole genome shotgun (WGS) entry which is preliminary data.</text>
</comment>
<dbReference type="AlphaFoldDB" id="A0A931GX99"/>
<dbReference type="Gene3D" id="1.25.40.390">
    <property type="match status" value="1"/>
</dbReference>
<evidence type="ECO:0000313" key="9">
    <source>
        <dbReference type="Proteomes" id="UP000628448"/>
    </source>
</evidence>
<dbReference type="SUPFAM" id="SSF48452">
    <property type="entry name" value="TPR-like"/>
    <property type="match status" value="1"/>
</dbReference>
<dbReference type="Proteomes" id="UP000628448">
    <property type="component" value="Unassembled WGS sequence"/>
</dbReference>
<dbReference type="Gene3D" id="1.25.40.900">
    <property type="match status" value="1"/>
</dbReference>